<evidence type="ECO:0000256" key="1">
    <source>
        <dbReference type="SAM" id="MobiDB-lite"/>
    </source>
</evidence>
<evidence type="ECO:0000313" key="3">
    <source>
        <dbReference type="Proteomes" id="UP000275385"/>
    </source>
</evidence>
<proteinExistence type="predicted"/>
<dbReference type="EMBL" id="QVQW01000097">
    <property type="protein sequence ID" value="RKU40623.1"/>
    <property type="molecule type" value="Genomic_DNA"/>
</dbReference>
<keyword evidence="3" id="KW-1185">Reference proteome</keyword>
<accession>A0A420XY83</accession>
<reference evidence="2 3" key="1">
    <citation type="submission" date="2018-08" db="EMBL/GenBank/DDBJ databases">
        <title>Draft genome of the lignicolous fungus Coniochaeta pulveracea.</title>
        <authorList>
            <person name="Borstlap C.J."/>
            <person name="De Witt R.N."/>
            <person name="Botha A."/>
            <person name="Volschenk H."/>
        </authorList>
    </citation>
    <scope>NUCLEOTIDE SEQUENCE [LARGE SCALE GENOMIC DNA]</scope>
    <source>
        <strain evidence="2 3">CAB683</strain>
    </source>
</reference>
<name>A0A420XY83_9PEZI</name>
<protein>
    <submittedName>
        <fullName evidence="2">Uncharacterized protein</fullName>
    </submittedName>
</protein>
<feature type="region of interest" description="Disordered" evidence="1">
    <location>
        <begin position="369"/>
        <end position="418"/>
    </location>
</feature>
<dbReference type="Proteomes" id="UP000275385">
    <property type="component" value="Unassembled WGS sequence"/>
</dbReference>
<organism evidence="2 3">
    <name type="scientific">Coniochaeta pulveracea</name>
    <dbReference type="NCBI Taxonomy" id="177199"/>
    <lineage>
        <taxon>Eukaryota</taxon>
        <taxon>Fungi</taxon>
        <taxon>Dikarya</taxon>
        <taxon>Ascomycota</taxon>
        <taxon>Pezizomycotina</taxon>
        <taxon>Sordariomycetes</taxon>
        <taxon>Sordariomycetidae</taxon>
        <taxon>Coniochaetales</taxon>
        <taxon>Coniochaetaceae</taxon>
        <taxon>Coniochaeta</taxon>
    </lineage>
</organism>
<sequence length="450" mass="49757">MAGLIPFMLKPTPSSNGTTINYQPAHVRCQSADTVQRPRIPASQLLPKRLSCQTVQASLPVLPSTPAEWKQAIAAIKEQHVSKRYRACSARCAEILNNLNDESRVEPAYLIYLHFYAAASMEMCTRPLPLTSPYRASILQQARTHYDRASALIQAAEEAVATRTRSCSVSSSRSSSLHSPASSISSRTWTADSATTSIPSSPTTSVCSFEEFRTKSALASPRRPGVPKRVKKVSFSLPPGSKYAEEEETEPDHRMASFRFPEPIVRPDSPTLGFDEEYFKAGVAMCEPPETPTVKVAESALVIGTTPYEKDLPLVPEEDHLTALAEDDNEVIVRVERSVHRYNETLTDLRQQLNIHTVNVETQLAMTPLASGRPSTPTSPGLLCSPGSPKMPVSPLRFSPSPGSSSPVSDARTLDKQERIERLRKNGWRRKRFDPSRYEELAREVLAELE</sequence>
<dbReference type="AlphaFoldDB" id="A0A420XY83"/>
<dbReference type="OrthoDB" id="3641178at2759"/>
<evidence type="ECO:0000313" key="2">
    <source>
        <dbReference type="EMBL" id="RKU40623.1"/>
    </source>
</evidence>
<comment type="caution">
    <text evidence="2">The sequence shown here is derived from an EMBL/GenBank/DDBJ whole genome shotgun (WGS) entry which is preliminary data.</text>
</comment>
<feature type="compositionally biased region" description="Low complexity" evidence="1">
    <location>
        <begin position="394"/>
        <end position="409"/>
    </location>
</feature>
<feature type="region of interest" description="Disordered" evidence="1">
    <location>
        <begin position="164"/>
        <end position="205"/>
    </location>
</feature>
<gene>
    <name evidence="2" type="ORF">DL546_003138</name>
</gene>